<dbReference type="AlphaFoldDB" id="A0A543EFK3"/>
<dbReference type="InterPro" id="IPR050300">
    <property type="entry name" value="GDXG_lipolytic_enzyme"/>
</dbReference>
<dbReference type="SUPFAM" id="SSF53474">
    <property type="entry name" value="alpha/beta-Hydrolases"/>
    <property type="match status" value="1"/>
</dbReference>
<evidence type="ECO:0000313" key="4">
    <source>
        <dbReference type="Proteomes" id="UP000320235"/>
    </source>
</evidence>
<proteinExistence type="predicted"/>
<dbReference type="Pfam" id="PF07859">
    <property type="entry name" value="Abhydrolase_3"/>
    <property type="match status" value="1"/>
</dbReference>
<evidence type="ECO:0000259" key="2">
    <source>
        <dbReference type="Pfam" id="PF07859"/>
    </source>
</evidence>
<evidence type="ECO:0000313" key="3">
    <source>
        <dbReference type="EMBL" id="TQM20279.1"/>
    </source>
</evidence>
<name>A0A543EFK3_9MICO</name>
<dbReference type="OrthoDB" id="9803828at2"/>
<keyword evidence="1 3" id="KW-0378">Hydrolase</keyword>
<protein>
    <submittedName>
        <fullName evidence="3">Alpha/beta hydrolase family protein</fullName>
    </submittedName>
</protein>
<accession>A0A543EFK3</accession>
<dbReference type="Gene3D" id="3.40.50.1820">
    <property type="entry name" value="alpha/beta hydrolase"/>
    <property type="match status" value="1"/>
</dbReference>
<dbReference type="EMBL" id="VFPE01000006">
    <property type="protein sequence ID" value="TQM20279.1"/>
    <property type="molecule type" value="Genomic_DNA"/>
</dbReference>
<evidence type="ECO:0000256" key="1">
    <source>
        <dbReference type="ARBA" id="ARBA00022801"/>
    </source>
</evidence>
<dbReference type="PANTHER" id="PTHR48081:SF33">
    <property type="entry name" value="KYNURENINE FORMAMIDASE"/>
    <property type="match status" value="1"/>
</dbReference>
<dbReference type="RefSeq" id="WP_141896264.1">
    <property type="nucleotide sequence ID" value="NZ_BAABLH010000006.1"/>
</dbReference>
<organism evidence="3 4">
    <name type="scientific">Microbacterium kyungheense</name>
    <dbReference type="NCBI Taxonomy" id="1263636"/>
    <lineage>
        <taxon>Bacteria</taxon>
        <taxon>Bacillati</taxon>
        <taxon>Actinomycetota</taxon>
        <taxon>Actinomycetes</taxon>
        <taxon>Micrococcales</taxon>
        <taxon>Microbacteriaceae</taxon>
        <taxon>Microbacterium</taxon>
    </lineage>
</organism>
<feature type="domain" description="Alpha/beta hydrolase fold-3" evidence="2">
    <location>
        <begin position="32"/>
        <end position="218"/>
    </location>
</feature>
<dbReference type="InterPro" id="IPR013094">
    <property type="entry name" value="AB_hydrolase_3"/>
</dbReference>
<comment type="caution">
    <text evidence="3">The sequence shown here is derived from an EMBL/GenBank/DDBJ whole genome shotgun (WGS) entry which is preliminary data.</text>
</comment>
<reference evidence="3 4" key="1">
    <citation type="submission" date="2019-06" db="EMBL/GenBank/DDBJ databases">
        <title>Sequencing the genomes of 1000 actinobacteria strains.</title>
        <authorList>
            <person name="Klenk H.-P."/>
        </authorList>
    </citation>
    <scope>NUCLEOTIDE SEQUENCE [LARGE SCALE GENOMIC DNA]</scope>
    <source>
        <strain evidence="3 4">DSM 105492</strain>
    </source>
</reference>
<dbReference type="GO" id="GO:0016787">
    <property type="term" value="F:hydrolase activity"/>
    <property type="evidence" value="ECO:0007669"/>
    <property type="project" value="UniProtKB-KW"/>
</dbReference>
<gene>
    <name evidence="3" type="ORF">FB391_3415</name>
</gene>
<dbReference type="PANTHER" id="PTHR48081">
    <property type="entry name" value="AB HYDROLASE SUPERFAMILY PROTEIN C4A8.06C"/>
    <property type="match status" value="1"/>
</dbReference>
<dbReference type="InterPro" id="IPR029058">
    <property type="entry name" value="AB_hydrolase_fold"/>
</dbReference>
<keyword evidence="4" id="KW-1185">Reference proteome</keyword>
<sequence length="263" mass="28258">MTPAGARELHYGGRDDQLLTMYDAEAASDALVVAVHGGAWYTGDRSLMATTAEGLSARGLDVAAIAYRRRPDDPVRDMVADIGDAMRWARSRGVLRVVLLGDSAGAHAVALHTLRSLGTDEAPDLLVTLCGALSLDALRRPRSPDQEARFPGYLSTLTVGGEHADRLERDDPLALRRRLTAAPPPLLAATSAHDFFSASTREYVDEALIRGDDVTLYYCGSAQTECTHSWQLDADLPATARLFDVVAAWVGRTPRDASAAEEG</sequence>
<dbReference type="Proteomes" id="UP000320235">
    <property type="component" value="Unassembled WGS sequence"/>
</dbReference>